<dbReference type="EMBL" id="DF237535">
    <property type="protein sequence ID" value="GAQ89988.1"/>
    <property type="molecule type" value="Genomic_DNA"/>
</dbReference>
<feature type="region of interest" description="Disordered" evidence="1">
    <location>
        <begin position="45"/>
        <end position="69"/>
    </location>
</feature>
<proteinExistence type="predicted"/>
<gene>
    <name evidence="2" type="ORF">KFL_005860070</name>
</gene>
<sequence length="510" mass="58188">MHRNRLHQLEGQRGASGELSSDKIQYLLNAAPLLREYETETKRVKELQENERKKEEEESSKKPPQRKYGNIKDFVTVQTADKGTSGLGTLNLKYVVATADPLSPQYAAAHSALTDILIRKGEYKQDIHTCPDCEVTLLSIPHEGSMVCPECGLSETVLGFSRENLTYEQEITCNVTPSFSYKRAVHLIEWLNQILGKETTVIPQDVIDKVKAEFRKARITSVDEINPQRVRGYLKKLNLSKFYEHSVSICQSLGVSPPRLSPETEEKIIVMFSAVQEPFQKYAPEGRSVDMKNVVSPKCFCGKSQPQYGLKGGRATHCSKCRSDNMIDVKSQKCEKVSRNLKVKEQHFADAIKAADILPEHADITFDKRVQGGCSARRPDVFVDMYTHTVHLENDEDQHRNSACENKRLMELFQDAGNRPQVQLRFNPDGFTSAGGRKVPSCFQYNKLGVPVIRDKSMWENRNRAYIERLRHHLTHVPEREVTVEHMFYDGYDWESEVPSQQVGQKRKRA</sequence>
<evidence type="ECO:0000313" key="3">
    <source>
        <dbReference type="Proteomes" id="UP000054558"/>
    </source>
</evidence>
<dbReference type="Proteomes" id="UP000054558">
    <property type="component" value="Unassembled WGS sequence"/>
</dbReference>
<organism evidence="2 3">
    <name type="scientific">Klebsormidium nitens</name>
    <name type="common">Green alga</name>
    <name type="synonym">Ulothrix nitens</name>
    <dbReference type="NCBI Taxonomy" id="105231"/>
    <lineage>
        <taxon>Eukaryota</taxon>
        <taxon>Viridiplantae</taxon>
        <taxon>Streptophyta</taxon>
        <taxon>Klebsormidiophyceae</taxon>
        <taxon>Klebsormidiales</taxon>
        <taxon>Klebsormidiaceae</taxon>
        <taxon>Klebsormidium</taxon>
    </lineage>
</organism>
<accession>A0A1Y1IPE7</accession>
<dbReference type="OrthoDB" id="2138681at2759"/>
<dbReference type="Pfam" id="PF04947">
    <property type="entry name" value="Pox_VLTF3"/>
    <property type="match status" value="1"/>
</dbReference>
<dbReference type="GO" id="GO:0046782">
    <property type="term" value="P:regulation of viral transcription"/>
    <property type="evidence" value="ECO:0007669"/>
    <property type="project" value="InterPro"/>
</dbReference>
<evidence type="ECO:0000313" key="2">
    <source>
        <dbReference type="EMBL" id="GAQ89988.1"/>
    </source>
</evidence>
<dbReference type="AlphaFoldDB" id="A0A1Y1IPE7"/>
<feature type="compositionally biased region" description="Basic and acidic residues" evidence="1">
    <location>
        <begin position="45"/>
        <end position="61"/>
    </location>
</feature>
<dbReference type="InterPro" id="IPR007031">
    <property type="entry name" value="Poxvirus_VLTF3"/>
</dbReference>
<name>A0A1Y1IPE7_KLENI</name>
<keyword evidence="3" id="KW-1185">Reference proteome</keyword>
<evidence type="ECO:0000256" key="1">
    <source>
        <dbReference type="SAM" id="MobiDB-lite"/>
    </source>
</evidence>
<reference evidence="2 3" key="1">
    <citation type="journal article" date="2014" name="Nat. Commun.">
        <title>Klebsormidium flaccidum genome reveals primary factors for plant terrestrial adaptation.</title>
        <authorList>
            <person name="Hori K."/>
            <person name="Maruyama F."/>
            <person name="Fujisawa T."/>
            <person name="Togashi T."/>
            <person name="Yamamoto N."/>
            <person name="Seo M."/>
            <person name="Sato S."/>
            <person name="Yamada T."/>
            <person name="Mori H."/>
            <person name="Tajima N."/>
            <person name="Moriyama T."/>
            <person name="Ikeuchi M."/>
            <person name="Watanabe M."/>
            <person name="Wada H."/>
            <person name="Kobayashi K."/>
            <person name="Saito M."/>
            <person name="Masuda T."/>
            <person name="Sasaki-Sekimoto Y."/>
            <person name="Mashiguchi K."/>
            <person name="Awai K."/>
            <person name="Shimojima M."/>
            <person name="Masuda S."/>
            <person name="Iwai M."/>
            <person name="Nobusawa T."/>
            <person name="Narise T."/>
            <person name="Kondo S."/>
            <person name="Saito H."/>
            <person name="Sato R."/>
            <person name="Murakawa M."/>
            <person name="Ihara Y."/>
            <person name="Oshima-Yamada Y."/>
            <person name="Ohtaka K."/>
            <person name="Satoh M."/>
            <person name="Sonobe K."/>
            <person name="Ishii M."/>
            <person name="Ohtani R."/>
            <person name="Kanamori-Sato M."/>
            <person name="Honoki R."/>
            <person name="Miyazaki D."/>
            <person name="Mochizuki H."/>
            <person name="Umetsu J."/>
            <person name="Higashi K."/>
            <person name="Shibata D."/>
            <person name="Kamiya Y."/>
            <person name="Sato N."/>
            <person name="Nakamura Y."/>
            <person name="Tabata S."/>
            <person name="Ida S."/>
            <person name="Kurokawa K."/>
            <person name="Ohta H."/>
        </authorList>
    </citation>
    <scope>NUCLEOTIDE SEQUENCE [LARGE SCALE GENOMIC DNA]</scope>
    <source>
        <strain evidence="2 3">NIES-2285</strain>
    </source>
</reference>
<protein>
    <submittedName>
        <fullName evidence="2">Hypothetical virus protein</fullName>
    </submittedName>
</protein>